<organism evidence="2 3">
    <name type="scientific">Streptomyces rugosispiralis</name>
    <dbReference type="NCBI Taxonomy" id="2967341"/>
    <lineage>
        <taxon>Bacteria</taxon>
        <taxon>Bacillati</taxon>
        <taxon>Actinomycetota</taxon>
        <taxon>Actinomycetes</taxon>
        <taxon>Kitasatosporales</taxon>
        <taxon>Streptomycetaceae</taxon>
        <taxon>Streptomyces</taxon>
    </lineage>
</organism>
<keyword evidence="1" id="KW-0472">Membrane</keyword>
<proteinExistence type="predicted"/>
<gene>
    <name evidence="2" type="ORF">NP777_41885</name>
</gene>
<keyword evidence="1" id="KW-1133">Transmembrane helix</keyword>
<reference evidence="2 3" key="1">
    <citation type="submission" date="2022-07" db="EMBL/GenBank/DDBJ databases">
        <authorList>
            <person name="Phongsopitanun W."/>
            <person name="Tanasupawat S."/>
        </authorList>
    </citation>
    <scope>NUCLEOTIDE SEQUENCE [LARGE SCALE GENOMIC DNA]</scope>
    <source>
        <strain evidence="2 3">RCU-064</strain>
    </source>
</reference>
<name>A0ABT1VBA1_9ACTN</name>
<dbReference type="EMBL" id="JANIAA010000051">
    <property type="protein sequence ID" value="MCQ8194672.1"/>
    <property type="molecule type" value="Genomic_DNA"/>
</dbReference>
<evidence type="ECO:0000313" key="3">
    <source>
        <dbReference type="Proteomes" id="UP001204746"/>
    </source>
</evidence>
<sequence>MKTTTHFTAERITALLATTVAVLAGLLAARVGAGIGNIAALAFLGYVLTIVVIAAKRPLHLSKVITATGKGALICAVLTVIVLLGIARSFKGLV</sequence>
<dbReference type="Proteomes" id="UP001204746">
    <property type="component" value="Unassembled WGS sequence"/>
</dbReference>
<protein>
    <submittedName>
        <fullName evidence="2">Uncharacterized protein</fullName>
    </submittedName>
</protein>
<feature type="transmembrane region" description="Helical" evidence="1">
    <location>
        <begin position="67"/>
        <end position="87"/>
    </location>
</feature>
<keyword evidence="1" id="KW-0812">Transmembrane</keyword>
<keyword evidence="3" id="KW-1185">Reference proteome</keyword>
<dbReference type="RefSeq" id="WP_256655434.1">
    <property type="nucleotide sequence ID" value="NZ_JANIAA010000051.1"/>
</dbReference>
<feature type="transmembrane region" description="Helical" evidence="1">
    <location>
        <begin position="38"/>
        <end position="55"/>
    </location>
</feature>
<evidence type="ECO:0000256" key="1">
    <source>
        <dbReference type="SAM" id="Phobius"/>
    </source>
</evidence>
<accession>A0ABT1VBA1</accession>
<evidence type="ECO:0000313" key="2">
    <source>
        <dbReference type="EMBL" id="MCQ8194672.1"/>
    </source>
</evidence>
<comment type="caution">
    <text evidence="2">The sequence shown here is derived from an EMBL/GenBank/DDBJ whole genome shotgun (WGS) entry which is preliminary data.</text>
</comment>